<dbReference type="InterPro" id="IPR059050">
    <property type="entry name" value="Rv3660c_N"/>
</dbReference>
<accession>A0A1I6QY86</accession>
<dbReference type="OrthoDB" id="3252838at2"/>
<dbReference type="GO" id="GO:0009898">
    <property type="term" value="C:cytoplasmic side of plasma membrane"/>
    <property type="evidence" value="ECO:0007669"/>
    <property type="project" value="TreeGrafter"/>
</dbReference>
<dbReference type="EMBL" id="FOZX01000002">
    <property type="protein sequence ID" value="SFS57365.1"/>
    <property type="molecule type" value="Genomic_DNA"/>
</dbReference>
<keyword evidence="2" id="KW-0347">Helicase</keyword>
<keyword evidence="3" id="KW-1185">Reference proteome</keyword>
<dbReference type="AlphaFoldDB" id="A0A1I6QY86"/>
<evidence type="ECO:0000313" key="3">
    <source>
        <dbReference type="Proteomes" id="UP000198852"/>
    </source>
</evidence>
<dbReference type="InterPro" id="IPR027417">
    <property type="entry name" value="P-loop_NTPase"/>
</dbReference>
<evidence type="ECO:0000313" key="2">
    <source>
        <dbReference type="EMBL" id="SFS57365.1"/>
    </source>
</evidence>
<dbReference type="Pfam" id="PF26563">
    <property type="entry name" value="Rv3660c_N"/>
    <property type="match status" value="1"/>
</dbReference>
<dbReference type="RefSeq" id="WP_093415624.1">
    <property type="nucleotide sequence ID" value="NZ_FOZX01000002.1"/>
</dbReference>
<organism evidence="2 3">
    <name type="scientific">Saccharopolyspora flava</name>
    <dbReference type="NCBI Taxonomy" id="95161"/>
    <lineage>
        <taxon>Bacteria</taxon>
        <taxon>Bacillati</taxon>
        <taxon>Actinomycetota</taxon>
        <taxon>Actinomycetes</taxon>
        <taxon>Pseudonocardiales</taxon>
        <taxon>Pseudonocardiaceae</taxon>
        <taxon>Saccharopolyspora</taxon>
    </lineage>
</organism>
<dbReference type="GO" id="GO:0004386">
    <property type="term" value="F:helicase activity"/>
    <property type="evidence" value="ECO:0007669"/>
    <property type="project" value="UniProtKB-KW"/>
</dbReference>
<dbReference type="GO" id="GO:0016887">
    <property type="term" value="F:ATP hydrolysis activity"/>
    <property type="evidence" value="ECO:0007669"/>
    <property type="project" value="TreeGrafter"/>
</dbReference>
<keyword evidence="2" id="KW-0067">ATP-binding</keyword>
<gene>
    <name evidence="2" type="ORF">SAMN05660874_02089</name>
</gene>
<dbReference type="GO" id="GO:0005829">
    <property type="term" value="C:cytosol"/>
    <property type="evidence" value="ECO:0007669"/>
    <property type="project" value="TreeGrafter"/>
</dbReference>
<dbReference type="InterPro" id="IPR022521">
    <property type="entry name" value="Rv3660c"/>
</dbReference>
<dbReference type="NCBIfam" id="TIGR03815">
    <property type="entry name" value="CpaE_hom_Actino"/>
    <property type="match status" value="1"/>
</dbReference>
<dbReference type="Gene3D" id="3.40.50.300">
    <property type="entry name" value="P-loop containing nucleotide triphosphate hydrolases"/>
    <property type="match status" value="1"/>
</dbReference>
<dbReference type="GO" id="GO:0051782">
    <property type="term" value="P:negative regulation of cell division"/>
    <property type="evidence" value="ECO:0007669"/>
    <property type="project" value="TreeGrafter"/>
</dbReference>
<evidence type="ECO:0000259" key="1">
    <source>
        <dbReference type="Pfam" id="PF26563"/>
    </source>
</evidence>
<dbReference type="SUPFAM" id="SSF52540">
    <property type="entry name" value="P-loop containing nucleoside triphosphate hydrolases"/>
    <property type="match status" value="1"/>
</dbReference>
<dbReference type="Proteomes" id="UP000198852">
    <property type="component" value="Unassembled WGS sequence"/>
</dbReference>
<proteinExistence type="predicted"/>
<dbReference type="InterPro" id="IPR050625">
    <property type="entry name" value="ParA/MinD_ATPase"/>
</dbReference>
<dbReference type="STRING" id="95161.SAMN05660874_02089"/>
<keyword evidence="2" id="KW-0378">Hydrolase</keyword>
<keyword evidence="2" id="KW-0547">Nucleotide-binding</keyword>
<protein>
    <submittedName>
        <fullName evidence="2">Helicase/secretion neighborhood CpaE-like protein</fullName>
    </submittedName>
</protein>
<feature type="domain" description="Rv3660c-like CheY-like N-terminal" evidence="1">
    <location>
        <begin position="16"/>
        <end position="118"/>
    </location>
</feature>
<dbReference type="GO" id="GO:0005524">
    <property type="term" value="F:ATP binding"/>
    <property type="evidence" value="ECO:0007669"/>
    <property type="project" value="TreeGrafter"/>
</dbReference>
<sequence>MAARSTEPETARPLLVVHDTDLAEEISRLAAASGGELERAPRLLPTAWRTAPLVLLDESTATAARALPRRRGVALLCRRTGERVWRTAFDVGAERVLTLPDDERELIELLADAADGPEGEGRVLAVLGGCGGAGASALATATSVAAARAGGRSLLVDCDPLGGGLDLATGLEREDGLRWSGLSVGAGRLGAGTLRRALPRKRVGAGEVAVLACDRDRASSGLTPEGVRAVLGAGRRAGATVVCDLPRCPAPGDPDEPVLGDAELAVVVVPAEVRACAAAARVVAAVTERAGCPVRLVVRGPAPGGLRPRDVARAAGAAVLTTMRPQPRLAAALDRGDLVSALRRGPLATAAGAVLAELAAAQPPSPRSIPALPAPF</sequence>
<dbReference type="PANTHER" id="PTHR43384">
    <property type="entry name" value="SEPTUM SITE-DETERMINING PROTEIN MIND HOMOLOG, CHLOROPLASTIC-RELATED"/>
    <property type="match status" value="1"/>
</dbReference>
<reference evidence="3" key="1">
    <citation type="submission" date="2016-10" db="EMBL/GenBank/DDBJ databases">
        <authorList>
            <person name="Varghese N."/>
            <person name="Submissions S."/>
        </authorList>
    </citation>
    <scope>NUCLEOTIDE SEQUENCE [LARGE SCALE GENOMIC DNA]</scope>
    <source>
        <strain evidence="3">DSM 44771</strain>
    </source>
</reference>
<dbReference type="PANTHER" id="PTHR43384:SF11">
    <property type="entry name" value="SEPTUM SITE DETERMINING PROTEIN"/>
    <property type="match status" value="1"/>
</dbReference>
<name>A0A1I6QY86_9PSEU</name>